<protein>
    <submittedName>
        <fullName evidence="1">Uncharacterized protein</fullName>
    </submittedName>
</protein>
<organism evidence="1 2">
    <name type="scientific">Vairimorpha ceranae</name>
    <dbReference type="NCBI Taxonomy" id="40302"/>
    <lineage>
        <taxon>Eukaryota</taxon>
        <taxon>Fungi</taxon>
        <taxon>Fungi incertae sedis</taxon>
        <taxon>Microsporidia</taxon>
        <taxon>Nosematidae</taxon>
        <taxon>Vairimorpha</taxon>
    </lineage>
</organism>
<dbReference type="GeneID" id="36321378"/>
<dbReference type="EMBL" id="JPQZ01000080">
    <property type="protein sequence ID" value="KKO74354.1"/>
    <property type="molecule type" value="Genomic_DNA"/>
</dbReference>
<gene>
    <name evidence="1" type="ORF">AAJ76_800008942</name>
</gene>
<evidence type="ECO:0000313" key="2">
    <source>
        <dbReference type="Proteomes" id="UP000034350"/>
    </source>
</evidence>
<evidence type="ECO:0000313" key="1">
    <source>
        <dbReference type="EMBL" id="KKO74354.1"/>
    </source>
</evidence>
<name>A0A0F9Z977_9MICR</name>
<proteinExistence type="predicted"/>
<accession>A0A0F9Z977</accession>
<dbReference type="Proteomes" id="UP000034350">
    <property type="component" value="Unassembled WGS sequence"/>
</dbReference>
<reference evidence="1 2" key="1">
    <citation type="journal article" date="2015" name="Environ. Microbiol.">
        <title>Genome analyses suggest the presence of polyploidy and recent human-driven expansions in eight global populations of the honeybee pathogen Nosema ceranae.</title>
        <authorList>
            <person name="Pelin A."/>
            <person name="Selman M."/>
            <person name="Aris-Brosou S."/>
            <person name="Farinelli L."/>
            <person name="Corradi N."/>
        </authorList>
    </citation>
    <scope>NUCLEOTIDE SEQUENCE [LARGE SCALE GENOMIC DNA]</scope>
    <source>
        <strain evidence="1 2">PA08 1199</strain>
    </source>
</reference>
<keyword evidence="2" id="KW-1185">Reference proteome</keyword>
<dbReference type="AlphaFoldDB" id="A0A0F9Z977"/>
<dbReference type="RefSeq" id="XP_024330096.1">
    <property type="nucleotide sequence ID" value="XM_024476425.1"/>
</dbReference>
<sequence length="56" mass="6698">MDDDVCFSSNKFERLRIIVFEKILKSLKNTYNMLPISENDIKLLIERDEIDYLSDL</sequence>
<comment type="caution">
    <text evidence="1">The sequence shown here is derived from an EMBL/GenBank/DDBJ whole genome shotgun (WGS) entry which is preliminary data.</text>
</comment>
<dbReference type="VEuPathDB" id="MicrosporidiaDB:AAJ76_800008942"/>